<feature type="compositionally biased region" description="Polar residues" evidence="1">
    <location>
        <begin position="113"/>
        <end position="123"/>
    </location>
</feature>
<dbReference type="GO" id="GO:0009289">
    <property type="term" value="C:pilus"/>
    <property type="evidence" value="ECO:0007669"/>
    <property type="project" value="InterPro"/>
</dbReference>
<evidence type="ECO:0000256" key="2">
    <source>
        <dbReference type="SAM" id="SignalP"/>
    </source>
</evidence>
<dbReference type="InterPro" id="IPR000259">
    <property type="entry name" value="Adhesion_dom_fimbrial"/>
</dbReference>
<reference evidence="5 6" key="1">
    <citation type="submission" date="2018-10" db="EMBL/GenBank/DDBJ databases">
        <title>Comparison of Escherichia coli isolates recovered from retail chicken and from chicken fecal samples by antimicrobial susceptibility test and whole genome sequencing.</title>
        <authorList>
            <person name="Tang B."/>
            <person name="Ma Y."/>
            <person name="He X."/>
            <person name="Cao L."/>
            <person name="Xia X."/>
            <person name="Yang H."/>
        </authorList>
    </citation>
    <scope>NUCLEOTIDE SEQUENCE [LARGE SCALE GENOMIC DNA]</scope>
    <source>
        <strain evidence="5 6">CMJH98b</strain>
    </source>
</reference>
<comment type="caution">
    <text evidence="5">The sequence shown here is derived from an EMBL/GenBank/DDBJ whole genome shotgun (WGS) entry which is preliminary data.</text>
</comment>
<feature type="region of interest" description="Disordered" evidence="1">
    <location>
        <begin position="104"/>
        <end position="126"/>
    </location>
</feature>
<dbReference type="GO" id="GO:0043709">
    <property type="term" value="P:cell adhesion involved in single-species biofilm formation"/>
    <property type="evidence" value="ECO:0007669"/>
    <property type="project" value="TreeGrafter"/>
</dbReference>
<dbReference type="Proteomes" id="UP000281340">
    <property type="component" value="Unassembled WGS sequence"/>
</dbReference>
<dbReference type="InterPro" id="IPR008966">
    <property type="entry name" value="Adhesion_dom_sf"/>
</dbReference>
<dbReference type="PANTHER" id="PTHR33420:SF33">
    <property type="entry name" value="MINOR FIMBRIAL SUBUNIT"/>
    <property type="match status" value="1"/>
</dbReference>
<dbReference type="RefSeq" id="WP_139961291.1">
    <property type="nucleotide sequence ID" value="NZ_JACZHY010000236.1"/>
</dbReference>
<dbReference type="EMBL" id="WTQQ01000989">
    <property type="protein sequence ID" value="MWR91593.1"/>
    <property type="molecule type" value="Genomic_DNA"/>
</dbReference>
<gene>
    <name evidence="5" type="ORF">EAI46_30340</name>
    <name evidence="4" type="ORF">GP979_25495</name>
</gene>
<evidence type="ECO:0000259" key="3">
    <source>
        <dbReference type="Pfam" id="PF00419"/>
    </source>
</evidence>
<dbReference type="Proteomes" id="UP000436482">
    <property type="component" value="Unassembled WGS sequence"/>
</dbReference>
<evidence type="ECO:0000313" key="7">
    <source>
        <dbReference type="Proteomes" id="UP000436482"/>
    </source>
</evidence>
<keyword evidence="2" id="KW-0732">Signal</keyword>
<reference evidence="4 7" key="2">
    <citation type="submission" date="2019-12" db="EMBL/GenBank/DDBJ databases">
        <title>Enteriobacteria Tanzani isolates_8377-8380.</title>
        <authorList>
            <person name="Subbiah M."/>
            <person name="Call D."/>
        </authorList>
    </citation>
    <scope>NUCLEOTIDE SEQUENCE [LARGE SCALE GENOMIC DNA]</scope>
    <source>
        <strain evidence="4 7">8379wE6</strain>
    </source>
</reference>
<name>A0A3L9HJI9_ECOLX</name>
<organism evidence="5 6">
    <name type="scientific">Escherichia coli</name>
    <dbReference type="NCBI Taxonomy" id="562"/>
    <lineage>
        <taxon>Bacteria</taxon>
        <taxon>Pseudomonadati</taxon>
        <taxon>Pseudomonadota</taxon>
        <taxon>Gammaproteobacteria</taxon>
        <taxon>Enterobacterales</taxon>
        <taxon>Enterobacteriaceae</taxon>
        <taxon>Escherichia</taxon>
    </lineage>
</organism>
<dbReference type="AlphaFoldDB" id="A0A3L9HJI9"/>
<accession>A0A3L9HJI9</accession>
<feature type="chain" id="PRO_5044081128" evidence="2">
    <location>
        <begin position="24"/>
        <end position="182"/>
    </location>
</feature>
<evidence type="ECO:0000313" key="4">
    <source>
        <dbReference type="EMBL" id="MWR91593.1"/>
    </source>
</evidence>
<evidence type="ECO:0000313" key="6">
    <source>
        <dbReference type="Proteomes" id="UP000281340"/>
    </source>
</evidence>
<protein>
    <submittedName>
        <fullName evidence="5">Fimbrial protein</fullName>
    </submittedName>
</protein>
<dbReference type="Gene3D" id="2.60.40.1090">
    <property type="entry name" value="Fimbrial-type adhesion domain"/>
    <property type="match status" value="1"/>
</dbReference>
<feature type="signal peptide" evidence="2">
    <location>
        <begin position="1"/>
        <end position="23"/>
    </location>
</feature>
<dbReference type="InterPro" id="IPR050263">
    <property type="entry name" value="Bact_Fimbrial_Adh_Pro"/>
</dbReference>
<feature type="non-terminal residue" evidence="5">
    <location>
        <position position="182"/>
    </location>
</feature>
<dbReference type="InterPro" id="IPR036937">
    <property type="entry name" value="Adhesion_dom_fimbrial_sf"/>
</dbReference>
<dbReference type="SUPFAM" id="SSF49401">
    <property type="entry name" value="Bacterial adhesins"/>
    <property type="match status" value="1"/>
</dbReference>
<evidence type="ECO:0000313" key="5">
    <source>
        <dbReference type="EMBL" id="RLY50065.1"/>
    </source>
</evidence>
<dbReference type="EMBL" id="RDDM01000804">
    <property type="protein sequence ID" value="RLY50065.1"/>
    <property type="molecule type" value="Genomic_DNA"/>
</dbReference>
<dbReference type="PANTHER" id="PTHR33420">
    <property type="entry name" value="FIMBRIAL SUBUNIT ELFA-RELATED"/>
    <property type="match status" value="1"/>
</dbReference>
<sequence>MIKITPHKIAILMGILLSPSVFATDINVEFTATVKATTCNITLTGNNVTNDGNNNYTLRIPKMGLDKIANKTTESQADFKLVASGCSSGISWIDTTLTGNASSSSPKLIIPQSGDSSSTTSNIGMGFKKRTTDDATFLKPNSAEKIRWSTDEMQPDKGLEMTVALRETDAGQGVPGNFRALA</sequence>
<dbReference type="Pfam" id="PF00419">
    <property type="entry name" value="Fimbrial"/>
    <property type="match status" value="1"/>
</dbReference>
<evidence type="ECO:0000256" key="1">
    <source>
        <dbReference type="SAM" id="MobiDB-lite"/>
    </source>
</evidence>
<feature type="domain" description="Fimbrial-type adhesion" evidence="3">
    <location>
        <begin position="29"/>
        <end position="182"/>
    </location>
</feature>
<proteinExistence type="predicted"/>